<dbReference type="Proteomes" id="UP001203297">
    <property type="component" value="Unassembled WGS sequence"/>
</dbReference>
<feature type="compositionally biased region" description="Low complexity" evidence="9">
    <location>
        <begin position="63"/>
        <end position="78"/>
    </location>
</feature>
<organism evidence="11 12">
    <name type="scientific">Multifurca ochricompacta</name>
    <dbReference type="NCBI Taxonomy" id="376703"/>
    <lineage>
        <taxon>Eukaryota</taxon>
        <taxon>Fungi</taxon>
        <taxon>Dikarya</taxon>
        <taxon>Basidiomycota</taxon>
        <taxon>Agaricomycotina</taxon>
        <taxon>Agaricomycetes</taxon>
        <taxon>Russulales</taxon>
        <taxon>Russulaceae</taxon>
        <taxon>Multifurca</taxon>
    </lineage>
</organism>
<evidence type="ECO:0000256" key="5">
    <source>
        <dbReference type="ARBA" id="ARBA00023002"/>
    </source>
</evidence>
<feature type="domain" description="ERV/ALR sulfhydryl oxidase" evidence="10">
    <location>
        <begin position="87"/>
        <end position="187"/>
    </location>
</feature>
<name>A0AAD4MAL6_9AGAM</name>
<dbReference type="GO" id="GO:0016971">
    <property type="term" value="F:flavin-dependent sulfhydryl oxidase activity"/>
    <property type="evidence" value="ECO:0007669"/>
    <property type="project" value="InterPro"/>
</dbReference>
<dbReference type="PROSITE" id="PS51324">
    <property type="entry name" value="ERV_ALR"/>
    <property type="match status" value="1"/>
</dbReference>
<dbReference type="InterPro" id="IPR017905">
    <property type="entry name" value="ERV/ALR_sulphydryl_oxidase"/>
</dbReference>
<sequence length="197" mass="21353">MTSSINNNAGQPQKSTARPLPPGMVLGPDGKPCKICTSFRNWKPPSSSTKPSTTKSNKGNDTSASAQRPPSPASAGAADENKRPAYCPPDVESLGRATWTFLHTTAAYYPESPTPTQRAHMLQLLHALPQLYPCSHCANDLGTRIQRQPPDVRSRTALAAWLCATHNEVNVMLGKPIFNCSRVDERWKDGPQDGSCD</sequence>
<comment type="caution">
    <text evidence="11">The sequence shown here is derived from an EMBL/GenBank/DDBJ whole genome shotgun (WGS) entry which is preliminary data.</text>
</comment>
<evidence type="ECO:0000313" key="11">
    <source>
        <dbReference type="EMBL" id="KAI0306098.1"/>
    </source>
</evidence>
<keyword evidence="3 8" id="KW-0285">Flavoprotein</keyword>
<evidence type="ECO:0000256" key="2">
    <source>
        <dbReference type="ARBA" id="ARBA00004569"/>
    </source>
</evidence>
<reference evidence="11" key="1">
    <citation type="journal article" date="2022" name="New Phytol.">
        <title>Evolutionary transition to the ectomycorrhizal habit in the genomes of a hyperdiverse lineage of mushroom-forming fungi.</title>
        <authorList>
            <person name="Looney B."/>
            <person name="Miyauchi S."/>
            <person name="Morin E."/>
            <person name="Drula E."/>
            <person name="Courty P.E."/>
            <person name="Kohler A."/>
            <person name="Kuo A."/>
            <person name="LaButti K."/>
            <person name="Pangilinan J."/>
            <person name="Lipzen A."/>
            <person name="Riley R."/>
            <person name="Andreopoulos W."/>
            <person name="He G."/>
            <person name="Johnson J."/>
            <person name="Nolan M."/>
            <person name="Tritt A."/>
            <person name="Barry K.W."/>
            <person name="Grigoriev I.V."/>
            <person name="Nagy L.G."/>
            <person name="Hibbett D."/>
            <person name="Henrissat B."/>
            <person name="Matheny P.B."/>
            <person name="Labbe J."/>
            <person name="Martin F.M."/>
        </authorList>
    </citation>
    <scope>NUCLEOTIDE SEQUENCE</scope>
    <source>
        <strain evidence="11">BPL690</strain>
    </source>
</reference>
<dbReference type="AlphaFoldDB" id="A0AAD4MAL6"/>
<proteinExistence type="predicted"/>
<dbReference type="PANTHER" id="PTHR12645:SF0">
    <property type="entry name" value="FAD-LINKED SULFHYDRYL OXIDASE ALR"/>
    <property type="match status" value="1"/>
</dbReference>
<dbReference type="SUPFAM" id="SSF69000">
    <property type="entry name" value="FAD-dependent thiol oxidase"/>
    <property type="match status" value="1"/>
</dbReference>
<keyword evidence="4 8" id="KW-0274">FAD</keyword>
<dbReference type="FunFam" id="1.20.120.310:FF:000003">
    <property type="entry name" value="Sulfhydryl oxidase"/>
    <property type="match status" value="1"/>
</dbReference>
<dbReference type="GO" id="GO:0005758">
    <property type="term" value="C:mitochondrial intermembrane space"/>
    <property type="evidence" value="ECO:0007669"/>
    <property type="project" value="UniProtKB-SubCell"/>
</dbReference>
<evidence type="ECO:0000256" key="8">
    <source>
        <dbReference type="RuleBase" id="RU371123"/>
    </source>
</evidence>
<evidence type="ECO:0000256" key="9">
    <source>
        <dbReference type="SAM" id="MobiDB-lite"/>
    </source>
</evidence>
<comment type="catalytic activity">
    <reaction evidence="8">
        <text>2 R'C(R)SH + O2 = R'C(R)S-S(R)CR' + H2O2</text>
        <dbReference type="Rhea" id="RHEA:17357"/>
        <dbReference type="ChEBI" id="CHEBI:15379"/>
        <dbReference type="ChEBI" id="CHEBI:16240"/>
        <dbReference type="ChEBI" id="CHEBI:16520"/>
        <dbReference type="ChEBI" id="CHEBI:17412"/>
        <dbReference type="EC" id="1.8.3.2"/>
    </reaction>
</comment>
<dbReference type="GO" id="GO:0050660">
    <property type="term" value="F:flavin adenine dinucleotide binding"/>
    <property type="evidence" value="ECO:0007669"/>
    <property type="project" value="TreeGrafter"/>
</dbReference>
<dbReference type="Pfam" id="PF04777">
    <property type="entry name" value="Evr1_Alr"/>
    <property type="match status" value="1"/>
</dbReference>
<dbReference type="InterPro" id="IPR039799">
    <property type="entry name" value="ALR/ERV"/>
</dbReference>
<keyword evidence="5 8" id="KW-0560">Oxidoreductase</keyword>
<keyword evidence="6" id="KW-0496">Mitochondrion</keyword>
<evidence type="ECO:0000256" key="6">
    <source>
        <dbReference type="ARBA" id="ARBA00023128"/>
    </source>
</evidence>
<dbReference type="EMBL" id="WTXG01000004">
    <property type="protein sequence ID" value="KAI0306098.1"/>
    <property type="molecule type" value="Genomic_DNA"/>
</dbReference>
<dbReference type="PANTHER" id="PTHR12645">
    <property type="entry name" value="ALR/ERV"/>
    <property type="match status" value="1"/>
</dbReference>
<evidence type="ECO:0000256" key="3">
    <source>
        <dbReference type="ARBA" id="ARBA00022630"/>
    </source>
</evidence>
<feature type="compositionally biased region" description="Low complexity" evidence="9">
    <location>
        <begin position="43"/>
        <end position="56"/>
    </location>
</feature>
<keyword evidence="12" id="KW-1185">Reference proteome</keyword>
<feature type="compositionally biased region" description="Polar residues" evidence="9">
    <location>
        <begin position="1"/>
        <end position="16"/>
    </location>
</feature>
<evidence type="ECO:0000256" key="7">
    <source>
        <dbReference type="ARBA" id="ARBA00023157"/>
    </source>
</evidence>
<keyword evidence="7" id="KW-1015">Disulfide bond</keyword>
<dbReference type="InterPro" id="IPR036774">
    <property type="entry name" value="ERV/ALR_sulphydryl_oxid_sf"/>
</dbReference>
<evidence type="ECO:0000256" key="4">
    <source>
        <dbReference type="ARBA" id="ARBA00022827"/>
    </source>
</evidence>
<dbReference type="EC" id="1.8.3.2" evidence="8"/>
<comment type="cofactor">
    <cofactor evidence="1 8">
        <name>FAD</name>
        <dbReference type="ChEBI" id="CHEBI:57692"/>
    </cofactor>
</comment>
<comment type="subcellular location">
    <subcellularLocation>
        <location evidence="2">Mitochondrion intermembrane space</location>
    </subcellularLocation>
</comment>
<accession>A0AAD4MAL6</accession>
<dbReference type="Gene3D" id="1.20.120.310">
    <property type="entry name" value="ERV/ALR sulfhydryl oxidase domain"/>
    <property type="match status" value="1"/>
</dbReference>
<evidence type="ECO:0000313" key="12">
    <source>
        <dbReference type="Proteomes" id="UP001203297"/>
    </source>
</evidence>
<feature type="region of interest" description="Disordered" evidence="9">
    <location>
        <begin position="1"/>
        <end position="85"/>
    </location>
</feature>
<evidence type="ECO:0000256" key="1">
    <source>
        <dbReference type="ARBA" id="ARBA00001974"/>
    </source>
</evidence>
<protein>
    <recommendedName>
        <fullName evidence="8">Sulfhydryl oxidase</fullName>
        <ecNumber evidence="8">1.8.3.2</ecNumber>
    </recommendedName>
</protein>
<evidence type="ECO:0000259" key="10">
    <source>
        <dbReference type="PROSITE" id="PS51324"/>
    </source>
</evidence>
<gene>
    <name evidence="11" type="ORF">B0F90DRAFT_1808600</name>
</gene>